<proteinExistence type="predicted"/>
<accession>S3L1N9</accession>
<dbReference type="EMBL" id="ATFF01000006">
    <property type="protein sequence ID" value="EPF30679.1"/>
    <property type="molecule type" value="Genomic_DNA"/>
</dbReference>
<sequence length="104" mass="12149">MNSFHRLLAKESGLIKNEHDKSQNNILLQQHTNFDMDMLKSIVQDMGFKIINSGDYFIKPFTHSQMKQLMDIGFLTNKMLDGLYAMQKYMPNLGSEIFIEAKRM</sequence>
<dbReference type="Proteomes" id="UP000014541">
    <property type="component" value="Unassembled WGS sequence"/>
</dbReference>
<dbReference type="STRING" id="1125699.HMPREF9194_00998"/>
<evidence type="ECO:0000313" key="1">
    <source>
        <dbReference type="EMBL" id="EPF30679.1"/>
    </source>
</evidence>
<reference evidence="1 2" key="1">
    <citation type="submission" date="2013-04" db="EMBL/GenBank/DDBJ databases">
        <title>The Genome Sequence of Treponema maltophilum ATCC 51939.</title>
        <authorList>
            <consortium name="The Broad Institute Genomics Platform"/>
            <person name="Earl A."/>
            <person name="Ward D."/>
            <person name="Feldgarden M."/>
            <person name="Gevers D."/>
            <person name="Leonetti C."/>
            <person name="Blanton J.M."/>
            <person name="Dewhirst F.E."/>
            <person name="Izard J."/>
            <person name="Walker B."/>
            <person name="Young S."/>
            <person name="Zeng Q."/>
            <person name="Gargeya S."/>
            <person name="Fitzgerald M."/>
            <person name="Haas B."/>
            <person name="Abouelleil A."/>
            <person name="Allen A.W."/>
            <person name="Alvarado L."/>
            <person name="Arachchi H.M."/>
            <person name="Berlin A.M."/>
            <person name="Chapman S.B."/>
            <person name="Gainer-Dewar J."/>
            <person name="Goldberg J."/>
            <person name="Griggs A."/>
            <person name="Gujja S."/>
            <person name="Hansen M."/>
            <person name="Howarth C."/>
            <person name="Imamovic A."/>
            <person name="Ireland A."/>
            <person name="Larimer J."/>
            <person name="McCowan C."/>
            <person name="Murphy C."/>
            <person name="Pearson M."/>
            <person name="Poon T.W."/>
            <person name="Priest M."/>
            <person name="Roberts A."/>
            <person name="Saif S."/>
            <person name="Shea T."/>
            <person name="Sisk P."/>
            <person name="Sykes S."/>
            <person name="Wortman J."/>
            <person name="Nusbaum C."/>
            <person name="Birren B."/>
        </authorList>
    </citation>
    <scope>NUCLEOTIDE SEQUENCE [LARGE SCALE GENOMIC DNA]</scope>
    <source>
        <strain evidence="1 2">ATCC 51939</strain>
    </source>
</reference>
<dbReference type="InterPro" id="IPR029063">
    <property type="entry name" value="SAM-dependent_MTases_sf"/>
</dbReference>
<comment type="caution">
    <text evidence="1">The sequence shown here is derived from an EMBL/GenBank/DDBJ whole genome shotgun (WGS) entry which is preliminary data.</text>
</comment>
<protein>
    <submittedName>
        <fullName evidence="1">Uncharacterized protein</fullName>
    </submittedName>
</protein>
<dbReference type="PATRIC" id="fig|1125699.3.peg.1022"/>
<dbReference type="eggNOG" id="COG0500">
    <property type="taxonomic scope" value="Bacteria"/>
</dbReference>
<gene>
    <name evidence="1" type="ORF">HMPREF9194_00998</name>
</gene>
<dbReference type="Gene3D" id="3.40.50.150">
    <property type="entry name" value="Vaccinia Virus protein VP39"/>
    <property type="match status" value="1"/>
</dbReference>
<evidence type="ECO:0000313" key="2">
    <source>
        <dbReference type="Proteomes" id="UP000014541"/>
    </source>
</evidence>
<name>S3L1N9_TREMA</name>
<dbReference type="AlphaFoldDB" id="S3L1N9"/>
<organism evidence="1 2">
    <name type="scientific">Treponema maltophilum ATCC 51939</name>
    <dbReference type="NCBI Taxonomy" id="1125699"/>
    <lineage>
        <taxon>Bacteria</taxon>
        <taxon>Pseudomonadati</taxon>
        <taxon>Spirochaetota</taxon>
        <taxon>Spirochaetia</taxon>
        <taxon>Spirochaetales</taxon>
        <taxon>Treponemataceae</taxon>
        <taxon>Treponema</taxon>
    </lineage>
</organism>
<dbReference type="HOGENOM" id="CLU_2248878_0_0_12"/>
<keyword evidence="2" id="KW-1185">Reference proteome</keyword>